<evidence type="ECO:0000313" key="2">
    <source>
        <dbReference type="Proteomes" id="UP000001349"/>
    </source>
</evidence>
<dbReference type="AlphaFoldDB" id="B8I2H2"/>
<name>B8I2H2_RUMCH</name>
<gene>
    <name evidence="1" type="ordered locus">Ccel_1613</name>
</gene>
<proteinExistence type="predicted"/>
<sequence length="64" mass="7400">MAVLEIVAANSLVTKGQQRMMQKKAREKLAAKSSFIIRSNQSNLLLNNCFSVDYWIFNINMEYK</sequence>
<protein>
    <submittedName>
        <fullName evidence="1">Uncharacterized protein</fullName>
    </submittedName>
</protein>
<evidence type="ECO:0000313" key="1">
    <source>
        <dbReference type="EMBL" id="ACL75965.1"/>
    </source>
</evidence>
<organism evidence="1 2">
    <name type="scientific">Ruminiclostridium cellulolyticum (strain ATCC 35319 / DSM 5812 / JCM 6584 / H10)</name>
    <name type="common">Clostridium cellulolyticum</name>
    <dbReference type="NCBI Taxonomy" id="394503"/>
    <lineage>
        <taxon>Bacteria</taxon>
        <taxon>Bacillati</taxon>
        <taxon>Bacillota</taxon>
        <taxon>Clostridia</taxon>
        <taxon>Eubacteriales</taxon>
        <taxon>Oscillospiraceae</taxon>
        <taxon>Ruminiclostridium</taxon>
    </lineage>
</organism>
<reference evidence="1 2" key="1">
    <citation type="submission" date="2009-01" db="EMBL/GenBank/DDBJ databases">
        <title>Complete sequence of Clostridium cellulolyticum H10.</title>
        <authorList>
            <consortium name="US DOE Joint Genome Institute"/>
            <person name="Lucas S."/>
            <person name="Copeland A."/>
            <person name="Lapidus A."/>
            <person name="Glavina del Rio T."/>
            <person name="Dalin E."/>
            <person name="Tice H."/>
            <person name="Bruce D."/>
            <person name="Goodwin L."/>
            <person name="Pitluck S."/>
            <person name="Chertkov O."/>
            <person name="Saunders E."/>
            <person name="Brettin T."/>
            <person name="Detter J.C."/>
            <person name="Han C."/>
            <person name="Larimer F."/>
            <person name="Land M."/>
            <person name="Hauser L."/>
            <person name="Kyrpides N."/>
            <person name="Ivanova N."/>
            <person name="Zhou J."/>
            <person name="Richardson P."/>
        </authorList>
    </citation>
    <scope>NUCLEOTIDE SEQUENCE [LARGE SCALE GENOMIC DNA]</scope>
    <source>
        <strain evidence="2">ATCC 35319 / DSM 5812 / JCM 6584 / H10</strain>
    </source>
</reference>
<keyword evidence="2" id="KW-1185">Reference proteome</keyword>
<dbReference type="KEGG" id="cce:Ccel_1613"/>
<dbReference type="Proteomes" id="UP000001349">
    <property type="component" value="Chromosome"/>
</dbReference>
<dbReference type="HOGENOM" id="CLU_2859739_0_0_9"/>
<accession>B8I2H2</accession>
<dbReference type="EMBL" id="CP001348">
    <property type="protein sequence ID" value="ACL75965.1"/>
    <property type="molecule type" value="Genomic_DNA"/>
</dbReference>
<dbReference type="STRING" id="394503.Ccel_1613"/>